<dbReference type="PANTHER" id="PTHR43791:SF36">
    <property type="entry name" value="TRANSPORTER, PUTATIVE (AFU_ORTHOLOGUE AFUA_6G08340)-RELATED"/>
    <property type="match status" value="1"/>
</dbReference>
<feature type="transmembrane region" description="Helical" evidence="6">
    <location>
        <begin position="348"/>
        <end position="370"/>
    </location>
</feature>
<dbReference type="SUPFAM" id="SSF103473">
    <property type="entry name" value="MFS general substrate transporter"/>
    <property type="match status" value="1"/>
</dbReference>
<feature type="transmembrane region" description="Helical" evidence="6">
    <location>
        <begin position="433"/>
        <end position="456"/>
    </location>
</feature>
<dbReference type="InterPro" id="IPR011701">
    <property type="entry name" value="MFS"/>
</dbReference>
<reference evidence="8" key="1">
    <citation type="submission" date="2021-06" db="EMBL/GenBank/DDBJ databases">
        <authorList>
            <consortium name="DOE Joint Genome Institute"/>
            <person name="Mondo S.J."/>
            <person name="Amses K.R."/>
            <person name="Simmons D.R."/>
            <person name="Longcore J.E."/>
            <person name="Seto K."/>
            <person name="Alves G.H."/>
            <person name="Bonds A.E."/>
            <person name="Quandt C.A."/>
            <person name="Davis W.J."/>
            <person name="Chang Y."/>
            <person name="Letcher P.M."/>
            <person name="Powell M.J."/>
            <person name="Kuo A."/>
            <person name="Labutti K."/>
            <person name="Pangilinan J."/>
            <person name="Andreopoulos W."/>
            <person name="Tritt A."/>
            <person name="Riley R."/>
            <person name="Hundley H."/>
            <person name="Johnson J."/>
            <person name="Lipzen A."/>
            <person name="Barry K."/>
            <person name="Berbee M.L."/>
            <person name="Buchler N.E."/>
            <person name="Grigoriev I.V."/>
            <person name="Spatafora J.W."/>
            <person name="Stajich J.E."/>
            <person name="James T.Y."/>
        </authorList>
    </citation>
    <scope>NUCLEOTIDE SEQUENCE</scope>
    <source>
        <strain evidence="8">AG</strain>
    </source>
</reference>
<dbReference type="PANTHER" id="PTHR43791">
    <property type="entry name" value="PERMEASE-RELATED"/>
    <property type="match status" value="1"/>
</dbReference>
<keyword evidence="3 6" id="KW-0812">Transmembrane</keyword>
<evidence type="ECO:0000256" key="5">
    <source>
        <dbReference type="ARBA" id="ARBA00023136"/>
    </source>
</evidence>
<proteinExistence type="predicted"/>
<keyword evidence="4 6" id="KW-1133">Transmembrane helix</keyword>
<feature type="transmembrane region" description="Helical" evidence="6">
    <location>
        <begin position="180"/>
        <end position="201"/>
    </location>
</feature>
<feature type="transmembrane region" description="Helical" evidence="6">
    <location>
        <begin position="213"/>
        <end position="235"/>
    </location>
</feature>
<evidence type="ECO:0000313" key="8">
    <source>
        <dbReference type="EMBL" id="KAI8581866.1"/>
    </source>
</evidence>
<evidence type="ECO:0000256" key="4">
    <source>
        <dbReference type="ARBA" id="ARBA00022989"/>
    </source>
</evidence>
<dbReference type="FunFam" id="1.20.1250.20:FF:000018">
    <property type="entry name" value="MFS transporter permease"/>
    <property type="match status" value="1"/>
</dbReference>
<name>A0AAD5HGK8_UMBRA</name>
<dbReference type="PROSITE" id="PS50850">
    <property type="entry name" value="MFS"/>
    <property type="match status" value="1"/>
</dbReference>
<keyword evidence="2" id="KW-0813">Transport</keyword>
<feature type="transmembrane region" description="Helical" evidence="6">
    <location>
        <begin position="90"/>
        <end position="113"/>
    </location>
</feature>
<evidence type="ECO:0000256" key="2">
    <source>
        <dbReference type="ARBA" id="ARBA00022448"/>
    </source>
</evidence>
<dbReference type="RefSeq" id="XP_051446870.1">
    <property type="nucleotide sequence ID" value="XM_051584148.1"/>
</dbReference>
<dbReference type="GO" id="GO:0016020">
    <property type="term" value="C:membrane"/>
    <property type="evidence" value="ECO:0007669"/>
    <property type="project" value="UniProtKB-SubCell"/>
</dbReference>
<evidence type="ECO:0000256" key="6">
    <source>
        <dbReference type="SAM" id="Phobius"/>
    </source>
</evidence>
<dbReference type="GeneID" id="75909498"/>
<evidence type="ECO:0000256" key="1">
    <source>
        <dbReference type="ARBA" id="ARBA00004141"/>
    </source>
</evidence>
<dbReference type="EMBL" id="MU620903">
    <property type="protein sequence ID" value="KAI8581866.1"/>
    <property type="molecule type" value="Genomic_DNA"/>
</dbReference>
<dbReference type="GO" id="GO:0022857">
    <property type="term" value="F:transmembrane transporter activity"/>
    <property type="evidence" value="ECO:0007669"/>
    <property type="project" value="InterPro"/>
</dbReference>
<feature type="domain" description="Major facilitator superfamily (MFS) profile" evidence="7">
    <location>
        <begin position="54"/>
        <end position="461"/>
    </location>
</feature>
<protein>
    <recommendedName>
        <fullName evidence="7">Major facilitator superfamily (MFS) profile domain-containing protein</fullName>
    </recommendedName>
</protein>
<feature type="transmembrane region" description="Helical" evidence="6">
    <location>
        <begin position="284"/>
        <end position="306"/>
    </location>
</feature>
<dbReference type="InterPro" id="IPR020846">
    <property type="entry name" value="MFS_dom"/>
</dbReference>
<comment type="caution">
    <text evidence="8">The sequence shown here is derived from an EMBL/GenBank/DDBJ whole genome shotgun (WGS) entry which is preliminary data.</text>
</comment>
<feature type="transmembrane region" description="Helical" evidence="6">
    <location>
        <begin position="376"/>
        <end position="395"/>
    </location>
</feature>
<evidence type="ECO:0000313" key="9">
    <source>
        <dbReference type="Proteomes" id="UP001206595"/>
    </source>
</evidence>
<dbReference type="Pfam" id="PF07690">
    <property type="entry name" value="MFS_1"/>
    <property type="match status" value="1"/>
</dbReference>
<feature type="transmembrane region" description="Helical" evidence="6">
    <location>
        <begin position="312"/>
        <end position="336"/>
    </location>
</feature>
<comment type="subcellular location">
    <subcellularLocation>
        <location evidence="1">Membrane</location>
        <topology evidence="1">Multi-pass membrane protein</topology>
    </subcellularLocation>
</comment>
<feature type="transmembrane region" description="Helical" evidence="6">
    <location>
        <begin position="120"/>
        <end position="140"/>
    </location>
</feature>
<feature type="transmembrane region" description="Helical" evidence="6">
    <location>
        <begin position="146"/>
        <end position="168"/>
    </location>
</feature>
<gene>
    <name evidence="8" type="ORF">K450DRAFT_171681</name>
</gene>
<keyword evidence="9" id="KW-1185">Reference proteome</keyword>
<feature type="transmembrane region" description="Helical" evidence="6">
    <location>
        <begin position="407"/>
        <end position="427"/>
    </location>
</feature>
<dbReference type="Proteomes" id="UP001206595">
    <property type="component" value="Unassembled WGS sequence"/>
</dbReference>
<accession>A0AAD5HGK8</accession>
<keyword evidence="5 6" id="KW-0472">Membrane</keyword>
<organism evidence="8 9">
    <name type="scientific">Umbelopsis ramanniana AG</name>
    <dbReference type="NCBI Taxonomy" id="1314678"/>
    <lineage>
        <taxon>Eukaryota</taxon>
        <taxon>Fungi</taxon>
        <taxon>Fungi incertae sedis</taxon>
        <taxon>Mucoromycota</taxon>
        <taxon>Mucoromycotina</taxon>
        <taxon>Umbelopsidomycetes</taxon>
        <taxon>Umbelopsidales</taxon>
        <taxon>Umbelopsidaceae</taxon>
        <taxon>Umbelopsis</taxon>
    </lineage>
</organism>
<evidence type="ECO:0000259" key="7">
    <source>
        <dbReference type="PROSITE" id="PS50850"/>
    </source>
</evidence>
<dbReference type="Gene3D" id="1.20.1250.20">
    <property type="entry name" value="MFS general substrate transporter like domains"/>
    <property type="match status" value="2"/>
</dbReference>
<dbReference type="InterPro" id="IPR036259">
    <property type="entry name" value="MFS_trans_sf"/>
</dbReference>
<sequence>MISYAIENAPPVHNPDVDNEKLSRKNTEHLKRTSALFQEPKLERELVKKLDYQILPLVCVLYCFSFLDRVNIGNAKIAGIEDSLQLNPSQFSTCLALFYLSYILFEVPANVLLKHFKINVWISIIMFLWGAVTVVTAFVTSYSTLAITRFFLGVFEAGYVPGILYYLSTFYKRRELATRVAIFLCFNCIAGMISGPIGYATTFLEGKLGMHGWQFLFLIEGVPTTLLSACCYYFMIGDIQKVKWLTDAQKELQVQRIAREKATTSEHANLTWKEFRTSIFDWRAWALGIMFMLCVTPLTGISIFLPTLLQDLGFSIGVTQLLVIPINLVGAIAEIASAIAADRMQQRFPFIFAGSCLASLSFFALCLVQNHWARYALLHFAMIGVTMTAPCILTWASDNWDGPTKAISIALVICLGNVGGIFASFIFRPSDGPAYVMPFAVFAGILVMGAAASFVLKRYWKRVNDNRDMGVYEIDITDMKSEEVDRLGDRHPSFRYLL</sequence>
<reference evidence="8" key="2">
    <citation type="journal article" date="2022" name="Proc. Natl. Acad. Sci. U.S.A.">
        <title>Diploid-dominant life cycles characterize the early evolution of Fungi.</title>
        <authorList>
            <person name="Amses K.R."/>
            <person name="Simmons D.R."/>
            <person name="Longcore J.E."/>
            <person name="Mondo S.J."/>
            <person name="Seto K."/>
            <person name="Jeronimo G.H."/>
            <person name="Bonds A.E."/>
            <person name="Quandt C.A."/>
            <person name="Davis W.J."/>
            <person name="Chang Y."/>
            <person name="Federici B.A."/>
            <person name="Kuo A."/>
            <person name="LaButti K."/>
            <person name="Pangilinan J."/>
            <person name="Andreopoulos W."/>
            <person name="Tritt A."/>
            <person name="Riley R."/>
            <person name="Hundley H."/>
            <person name="Johnson J."/>
            <person name="Lipzen A."/>
            <person name="Barry K."/>
            <person name="Lang B.F."/>
            <person name="Cuomo C.A."/>
            <person name="Buchler N.E."/>
            <person name="Grigoriev I.V."/>
            <person name="Spatafora J.W."/>
            <person name="Stajich J.E."/>
            <person name="James T.Y."/>
        </authorList>
    </citation>
    <scope>NUCLEOTIDE SEQUENCE</scope>
    <source>
        <strain evidence="8">AG</strain>
    </source>
</reference>
<evidence type="ECO:0000256" key="3">
    <source>
        <dbReference type="ARBA" id="ARBA00022692"/>
    </source>
</evidence>
<dbReference type="AlphaFoldDB" id="A0AAD5HGK8"/>